<dbReference type="GO" id="GO:0005886">
    <property type="term" value="C:plasma membrane"/>
    <property type="evidence" value="ECO:0007669"/>
    <property type="project" value="TreeGrafter"/>
</dbReference>
<evidence type="ECO:0000256" key="2">
    <source>
        <dbReference type="ARBA" id="ARBA00012528"/>
    </source>
</evidence>
<dbReference type="Pfam" id="PF00990">
    <property type="entry name" value="GGDEF"/>
    <property type="match status" value="1"/>
</dbReference>
<comment type="catalytic activity">
    <reaction evidence="3">
        <text>2 GTP = 3',3'-c-di-GMP + 2 diphosphate</text>
        <dbReference type="Rhea" id="RHEA:24898"/>
        <dbReference type="ChEBI" id="CHEBI:33019"/>
        <dbReference type="ChEBI" id="CHEBI:37565"/>
        <dbReference type="ChEBI" id="CHEBI:58805"/>
        <dbReference type="EC" id="2.7.7.65"/>
    </reaction>
</comment>
<feature type="transmembrane region" description="Helical" evidence="4">
    <location>
        <begin position="151"/>
        <end position="171"/>
    </location>
</feature>
<dbReference type="InterPro" id="IPR050469">
    <property type="entry name" value="Diguanylate_Cyclase"/>
</dbReference>
<organism evidence="6 7">
    <name type="scientific">Alishewanella jeotgali KCTC 22429</name>
    <dbReference type="NCBI Taxonomy" id="1129374"/>
    <lineage>
        <taxon>Bacteria</taxon>
        <taxon>Pseudomonadati</taxon>
        <taxon>Pseudomonadota</taxon>
        <taxon>Gammaproteobacteria</taxon>
        <taxon>Alteromonadales</taxon>
        <taxon>Alteromonadaceae</taxon>
        <taxon>Alishewanella</taxon>
    </lineage>
</organism>
<name>H3ZDY3_9ALTE</name>
<keyword evidence="7" id="KW-1185">Reference proteome</keyword>
<dbReference type="AlphaFoldDB" id="H3ZDY3"/>
<feature type="transmembrane region" description="Helical" evidence="4">
    <location>
        <begin position="198"/>
        <end position="217"/>
    </location>
</feature>
<dbReference type="PANTHER" id="PTHR45138:SF9">
    <property type="entry name" value="DIGUANYLATE CYCLASE DGCM-RELATED"/>
    <property type="match status" value="1"/>
</dbReference>
<dbReference type="Gene3D" id="3.30.70.270">
    <property type="match status" value="1"/>
</dbReference>
<dbReference type="SMART" id="SM00267">
    <property type="entry name" value="GGDEF"/>
    <property type="match status" value="1"/>
</dbReference>
<feature type="transmembrane region" description="Helical" evidence="4">
    <location>
        <begin position="65"/>
        <end position="84"/>
    </location>
</feature>
<reference evidence="6 7" key="1">
    <citation type="journal article" date="2012" name="J. Bacteriol.">
        <title>Genome Sequence of Extracellular-Protease-Producing Alishewanella jeotgali Isolated from Traditional Korean Fermented Seafood.</title>
        <authorList>
            <person name="Jung J."/>
            <person name="Chun J."/>
            <person name="Park W."/>
        </authorList>
    </citation>
    <scope>NUCLEOTIDE SEQUENCE [LARGE SCALE GENOMIC DNA]</scope>
    <source>
        <strain evidence="6 7">KCTC 22429</strain>
    </source>
</reference>
<feature type="transmembrane region" description="Helical" evidence="4">
    <location>
        <begin position="96"/>
        <end position="114"/>
    </location>
</feature>
<keyword evidence="4" id="KW-1133">Transmembrane helix</keyword>
<accession>H3ZDY3</accession>
<dbReference type="GO" id="GO:0043709">
    <property type="term" value="P:cell adhesion involved in single-species biofilm formation"/>
    <property type="evidence" value="ECO:0007669"/>
    <property type="project" value="TreeGrafter"/>
</dbReference>
<dbReference type="STRING" id="1129374.AJE_07825"/>
<dbReference type="PROSITE" id="PS50887">
    <property type="entry name" value="GGDEF"/>
    <property type="match status" value="1"/>
</dbReference>
<gene>
    <name evidence="6" type="ORF">AJE_07825</name>
</gene>
<dbReference type="PATRIC" id="fig|1129374.4.peg.1563"/>
<dbReference type="InterPro" id="IPR000160">
    <property type="entry name" value="GGDEF_dom"/>
</dbReference>
<comment type="caution">
    <text evidence="6">The sequence shown here is derived from an EMBL/GenBank/DDBJ whole genome shotgun (WGS) entry which is preliminary data.</text>
</comment>
<proteinExistence type="predicted"/>
<dbReference type="GO" id="GO:1902201">
    <property type="term" value="P:negative regulation of bacterial-type flagellum-dependent cell motility"/>
    <property type="evidence" value="ECO:0007669"/>
    <property type="project" value="TreeGrafter"/>
</dbReference>
<evidence type="ECO:0000313" key="7">
    <source>
        <dbReference type="Proteomes" id="UP000012046"/>
    </source>
</evidence>
<protein>
    <recommendedName>
        <fullName evidence="2">diguanylate cyclase</fullName>
        <ecNumber evidence="2">2.7.7.65</ecNumber>
    </recommendedName>
</protein>
<feature type="transmembrane region" description="Helical" evidence="4">
    <location>
        <begin position="12"/>
        <end position="32"/>
    </location>
</feature>
<dbReference type="EMBL" id="AHTH01000020">
    <property type="protein sequence ID" value="EHR41160.1"/>
    <property type="molecule type" value="Genomic_DNA"/>
</dbReference>
<dbReference type="InterPro" id="IPR029787">
    <property type="entry name" value="Nucleotide_cyclase"/>
</dbReference>
<sequence length="390" mass="43627">MQTPTDIQQLIAFLMLLLMVSGAGWAVMAWLVKICPKASKFFALAHIQVLFGMLLLQQRTEAAAFWYWQLSDLLILSGFFSLYLGIAKLYTKAIQLQFEVLLAASCLLAYLLLIDGPASLRLGGVVFSLVSMAIFARCAQVEWQTIRQSFGQFYAGLFAAPLCLFSLFFLWRSLDTLLQPNPSIATLSLQSSESAKQLWFFIVLILIMNLNLVGYAISRLVSKIRQLADKDLLTGVWSRRIIMQQLEYYLRDSMRNQRPFTVLLLDLDHFKQLNDQYGHACGDQALQAATRVFQQQLRQGDWLGRFGGEEFVVILPDTAQAQALEIAERLRLSLAETTVPAPISSALTVSIGVAEHHSGQSVPELLEQADQAMYRAKDSGRNAICCATAQ</sequence>
<dbReference type="SUPFAM" id="SSF55073">
    <property type="entry name" value="Nucleotide cyclase"/>
    <property type="match status" value="1"/>
</dbReference>
<evidence type="ECO:0000256" key="4">
    <source>
        <dbReference type="SAM" id="Phobius"/>
    </source>
</evidence>
<feature type="transmembrane region" description="Helical" evidence="4">
    <location>
        <begin position="41"/>
        <end position="59"/>
    </location>
</feature>
<evidence type="ECO:0000256" key="1">
    <source>
        <dbReference type="ARBA" id="ARBA00001946"/>
    </source>
</evidence>
<feature type="transmembrane region" description="Helical" evidence="4">
    <location>
        <begin position="120"/>
        <end position="139"/>
    </location>
</feature>
<dbReference type="InterPro" id="IPR043128">
    <property type="entry name" value="Rev_trsase/Diguanyl_cyclase"/>
</dbReference>
<feature type="domain" description="GGDEF" evidence="5">
    <location>
        <begin position="258"/>
        <end position="389"/>
    </location>
</feature>
<dbReference type="EC" id="2.7.7.65" evidence="2"/>
<dbReference type="GO" id="GO:0052621">
    <property type="term" value="F:diguanylate cyclase activity"/>
    <property type="evidence" value="ECO:0007669"/>
    <property type="project" value="UniProtKB-EC"/>
</dbReference>
<dbReference type="Proteomes" id="UP000012046">
    <property type="component" value="Unassembled WGS sequence"/>
</dbReference>
<dbReference type="CDD" id="cd01949">
    <property type="entry name" value="GGDEF"/>
    <property type="match status" value="1"/>
</dbReference>
<dbReference type="eggNOG" id="COG3706">
    <property type="taxonomic scope" value="Bacteria"/>
</dbReference>
<evidence type="ECO:0000313" key="6">
    <source>
        <dbReference type="EMBL" id="EHR41160.1"/>
    </source>
</evidence>
<keyword evidence="4" id="KW-0812">Transmembrane</keyword>
<dbReference type="FunFam" id="3.30.70.270:FF:000001">
    <property type="entry name" value="Diguanylate cyclase domain protein"/>
    <property type="match status" value="1"/>
</dbReference>
<evidence type="ECO:0000259" key="5">
    <source>
        <dbReference type="PROSITE" id="PS50887"/>
    </source>
</evidence>
<evidence type="ECO:0000256" key="3">
    <source>
        <dbReference type="ARBA" id="ARBA00034247"/>
    </source>
</evidence>
<keyword evidence="4" id="KW-0472">Membrane</keyword>
<dbReference type="NCBIfam" id="TIGR00254">
    <property type="entry name" value="GGDEF"/>
    <property type="match status" value="1"/>
</dbReference>
<dbReference type="PANTHER" id="PTHR45138">
    <property type="entry name" value="REGULATORY COMPONENTS OF SENSORY TRANSDUCTION SYSTEM"/>
    <property type="match status" value="1"/>
</dbReference>
<dbReference type="RefSeq" id="WP_008950403.1">
    <property type="nucleotide sequence ID" value="NZ_AHTH01000020.1"/>
</dbReference>
<comment type="cofactor">
    <cofactor evidence="1">
        <name>Mg(2+)</name>
        <dbReference type="ChEBI" id="CHEBI:18420"/>
    </cofactor>
</comment>